<dbReference type="InterPro" id="IPR036388">
    <property type="entry name" value="WH-like_DNA-bd_sf"/>
</dbReference>
<dbReference type="PANTHER" id="PTHR42756">
    <property type="entry name" value="TRANSCRIPTIONAL REGULATOR, MARR"/>
    <property type="match status" value="1"/>
</dbReference>
<dbReference type="RefSeq" id="WP_084114153.1">
    <property type="nucleotide sequence ID" value="NZ_FWXH01000002.1"/>
</dbReference>
<dbReference type="Pfam" id="PF01047">
    <property type="entry name" value="MarR"/>
    <property type="match status" value="1"/>
</dbReference>
<dbReference type="SUPFAM" id="SSF46785">
    <property type="entry name" value="Winged helix' DNA-binding domain"/>
    <property type="match status" value="1"/>
</dbReference>
<dbReference type="AlphaFoldDB" id="A0A1W1X7E7"/>
<dbReference type="InterPro" id="IPR000835">
    <property type="entry name" value="HTH_MarR-typ"/>
</dbReference>
<protein>
    <submittedName>
        <fullName evidence="5">DNA-binding transcriptional regulator, MarR family</fullName>
    </submittedName>
</protein>
<dbReference type="OrthoDB" id="2323705at2"/>
<dbReference type="EMBL" id="FWXH01000002">
    <property type="protein sequence ID" value="SMC19747.1"/>
    <property type="molecule type" value="Genomic_DNA"/>
</dbReference>
<dbReference type="GO" id="GO:0003700">
    <property type="term" value="F:DNA-binding transcription factor activity"/>
    <property type="evidence" value="ECO:0007669"/>
    <property type="project" value="InterPro"/>
</dbReference>
<evidence type="ECO:0000256" key="1">
    <source>
        <dbReference type="ARBA" id="ARBA00023015"/>
    </source>
</evidence>
<evidence type="ECO:0000313" key="5">
    <source>
        <dbReference type="EMBL" id="SMC19747.1"/>
    </source>
</evidence>
<feature type="domain" description="HTH marR-type" evidence="4">
    <location>
        <begin position="1"/>
        <end position="138"/>
    </location>
</feature>
<evidence type="ECO:0000256" key="2">
    <source>
        <dbReference type="ARBA" id="ARBA00023125"/>
    </source>
</evidence>
<dbReference type="InterPro" id="IPR036390">
    <property type="entry name" value="WH_DNA-bd_sf"/>
</dbReference>
<keyword evidence="3" id="KW-0804">Transcription</keyword>
<gene>
    <name evidence="5" type="ORF">SAMN02745134_00924</name>
</gene>
<evidence type="ECO:0000259" key="4">
    <source>
        <dbReference type="PROSITE" id="PS50995"/>
    </source>
</evidence>
<evidence type="ECO:0000256" key="3">
    <source>
        <dbReference type="ARBA" id="ARBA00023163"/>
    </source>
</evidence>
<proteinExistence type="predicted"/>
<reference evidence="5 6" key="1">
    <citation type="submission" date="2017-04" db="EMBL/GenBank/DDBJ databases">
        <authorList>
            <person name="Afonso C.L."/>
            <person name="Miller P.J."/>
            <person name="Scott M.A."/>
            <person name="Spackman E."/>
            <person name="Goraichik I."/>
            <person name="Dimitrov K.M."/>
            <person name="Suarez D.L."/>
            <person name="Swayne D.E."/>
        </authorList>
    </citation>
    <scope>NUCLEOTIDE SEQUENCE [LARGE SCALE GENOMIC DNA]</scope>
    <source>
        <strain evidence="5 6">DSM 12555</strain>
    </source>
</reference>
<dbReference type="Proteomes" id="UP000192468">
    <property type="component" value="Unassembled WGS sequence"/>
</dbReference>
<keyword evidence="2 5" id="KW-0238">DNA-binding</keyword>
<dbReference type="PROSITE" id="PS50995">
    <property type="entry name" value="HTH_MARR_2"/>
    <property type="match status" value="1"/>
</dbReference>
<name>A0A1W1X7E7_9CLOT</name>
<dbReference type="PRINTS" id="PR00598">
    <property type="entry name" value="HTHMARR"/>
</dbReference>
<dbReference type="STRING" id="1121291.SAMN02745134_00924"/>
<dbReference type="GO" id="GO:0003677">
    <property type="term" value="F:DNA binding"/>
    <property type="evidence" value="ECO:0007669"/>
    <property type="project" value="UniProtKB-KW"/>
</dbReference>
<organism evidence="5 6">
    <name type="scientific">Clostridium acidisoli DSM 12555</name>
    <dbReference type="NCBI Taxonomy" id="1121291"/>
    <lineage>
        <taxon>Bacteria</taxon>
        <taxon>Bacillati</taxon>
        <taxon>Bacillota</taxon>
        <taxon>Clostridia</taxon>
        <taxon>Eubacteriales</taxon>
        <taxon>Clostridiaceae</taxon>
        <taxon>Clostridium</taxon>
    </lineage>
</organism>
<dbReference type="Gene3D" id="1.10.10.10">
    <property type="entry name" value="Winged helix-like DNA-binding domain superfamily/Winged helix DNA-binding domain"/>
    <property type="match status" value="1"/>
</dbReference>
<dbReference type="InterPro" id="IPR023187">
    <property type="entry name" value="Tscrpt_reg_MarR-type_CS"/>
</dbReference>
<keyword evidence="1" id="KW-0805">Transcription regulation</keyword>
<keyword evidence="6" id="KW-1185">Reference proteome</keyword>
<sequence>MIENNIALIANYFWKESINNISNTLSDTQISNFNMNDYYYLTSIYQLGTPKLGELATKLNLTKPAISALVKKLEKNELIVKTQSKEDKRIYYVSLTDKAIKIIKGDNELYAKLSNIFSDLLTNEEIYIVDNLLQKVVDKLIKQ</sequence>
<dbReference type="PROSITE" id="PS01117">
    <property type="entry name" value="HTH_MARR_1"/>
    <property type="match status" value="1"/>
</dbReference>
<dbReference type="SMART" id="SM00347">
    <property type="entry name" value="HTH_MARR"/>
    <property type="match status" value="1"/>
</dbReference>
<accession>A0A1W1X7E7</accession>
<dbReference type="PANTHER" id="PTHR42756:SF1">
    <property type="entry name" value="TRANSCRIPTIONAL REPRESSOR OF EMRAB OPERON"/>
    <property type="match status" value="1"/>
</dbReference>
<evidence type="ECO:0000313" key="6">
    <source>
        <dbReference type="Proteomes" id="UP000192468"/>
    </source>
</evidence>